<keyword evidence="1" id="KW-0479">Metal-binding</keyword>
<dbReference type="Pfam" id="PF16187">
    <property type="entry name" value="Peptidase_M16_M"/>
    <property type="match status" value="1"/>
</dbReference>
<dbReference type="PANTHER" id="PTHR43690">
    <property type="entry name" value="NARDILYSIN"/>
    <property type="match status" value="1"/>
</dbReference>
<gene>
    <name evidence="3" type="primary">Nrdc_0</name>
    <name evidence="3" type="ORF">GRUAME_R10834</name>
</gene>
<dbReference type="InterPro" id="IPR032632">
    <property type="entry name" value="Peptidase_M16_M"/>
</dbReference>
<dbReference type="InterPro" id="IPR050626">
    <property type="entry name" value="Peptidase_M16"/>
</dbReference>
<keyword evidence="4" id="KW-1185">Reference proteome</keyword>
<dbReference type="GO" id="GO:0046872">
    <property type="term" value="F:metal ion binding"/>
    <property type="evidence" value="ECO:0007669"/>
    <property type="project" value="UniProtKB-KW"/>
</dbReference>
<evidence type="ECO:0000313" key="4">
    <source>
        <dbReference type="Proteomes" id="UP000640762"/>
    </source>
</evidence>
<comment type="caution">
    <text evidence="3">The sequence shown here is derived from an EMBL/GenBank/DDBJ whole genome shotgun (WGS) entry which is preliminary data.</text>
</comment>
<dbReference type="AlphaFoldDB" id="A0A850TD29"/>
<dbReference type="PANTHER" id="PTHR43690:SF18">
    <property type="entry name" value="INSULIN-DEGRADING ENZYME-RELATED"/>
    <property type="match status" value="1"/>
</dbReference>
<feature type="domain" description="Peptidase M16 middle/third" evidence="2">
    <location>
        <begin position="14"/>
        <end position="103"/>
    </location>
</feature>
<feature type="non-terminal residue" evidence="3">
    <location>
        <position position="109"/>
    </location>
</feature>
<evidence type="ECO:0000256" key="1">
    <source>
        <dbReference type="ARBA" id="ARBA00022723"/>
    </source>
</evidence>
<evidence type="ECO:0000313" key="3">
    <source>
        <dbReference type="EMBL" id="NWH16943.1"/>
    </source>
</evidence>
<accession>A0A850TD29</accession>
<dbReference type="Proteomes" id="UP000640762">
    <property type="component" value="Unassembled WGS sequence"/>
</dbReference>
<proteinExistence type="predicted"/>
<feature type="non-terminal residue" evidence="3">
    <location>
        <position position="1"/>
    </location>
</feature>
<evidence type="ECO:0000259" key="2">
    <source>
        <dbReference type="Pfam" id="PF16187"/>
    </source>
</evidence>
<dbReference type="Gene3D" id="3.30.830.10">
    <property type="entry name" value="Metalloenzyme, LuxS/M16 peptidase-like"/>
    <property type="match status" value="1"/>
</dbReference>
<dbReference type="InterPro" id="IPR011249">
    <property type="entry name" value="Metalloenz_LuxS/M16"/>
</dbReference>
<reference evidence="3" key="1">
    <citation type="submission" date="2019-10" db="EMBL/GenBank/DDBJ databases">
        <title>Bird 10,000 Genomes (B10K) Project - Family phase.</title>
        <authorList>
            <person name="Zhang G."/>
        </authorList>
    </citation>
    <scope>NUCLEOTIDE SEQUENCE</scope>
    <source>
        <strain evidence="3">B10K-DU-012-65</strain>
        <tissue evidence="3">Muscle</tissue>
    </source>
</reference>
<sequence>YVDSHSHILFRSCSVVLLNAFVRILSLNLSEPAYGADTAKLENKLVAGEHGLVVKVNRLNHKIPHFLYSWLIIDRLSDFSFTPAVFEVNKEELKKTYFNMLIKSEVLAK</sequence>
<protein>
    <submittedName>
        <fullName evidence="3">NRDC protein</fullName>
    </submittedName>
</protein>
<dbReference type="EMBL" id="WEIX01002029">
    <property type="protein sequence ID" value="NWH16943.1"/>
    <property type="molecule type" value="Genomic_DNA"/>
</dbReference>
<name>A0A850TD29_GRUAM</name>
<organism evidence="3 4">
    <name type="scientific">Grus americana</name>
    <name type="common">Whooping crane</name>
    <dbReference type="NCBI Taxonomy" id="9117"/>
    <lineage>
        <taxon>Eukaryota</taxon>
        <taxon>Metazoa</taxon>
        <taxon>Chordata</taxon>
        <taxon>Craniata</taxon>
        <taxon>Vertebrata</taxon>
        <taxon>Euteleostomi</taxon>
        <taxon>Archelosauria</taxon>
        <taxon>Archosauria</taxon>
        <taxon>Dinosauria</taxon>
        <taxon>Saurischia</taxon>
        <taxon>Theropoda</taxon>
        <taxon>Coelurosauria</taxon>
        <taxon>Aves</taxon>
        <taxon>Neognathae</taxon>
        <taxon>Neoaves</taxon>
        <taxon>Gruiformes</taxon>
        <taxon>Gruidae</taxon>
        <taxon>Grus</taxon>
    </lineage>
</organism>
<dbReference type="SUPFAM" id="SSF63411">
    <property type="entry name" value="LuxS/MPP-like metallohydrolase"/>
    <property type="match status" value="1"/>
</dbReference>